<sequence length="87" mass="9731">MGAGSGGGKTVARKEEAIGRWQTGRKEKGGEEEVESECIWGRGWEGGKKVQGREKKKAEKLKGDKWEGRGEDVYFEDKNTSLESRQK</sequence>
<protein>
    <submittedName>
        <fullName evidence="2">Uncharacterized protein</fullName>
    </submittedName>
</protein>
<organism evidence="2 3">
    <name type="scientific">Plakobranchus ocellatus</name>
    <dbReference type="NCBI Taxonomy" id="259542"/>
    <lineage>
        <taxon>Eukaryota</taxon>
        <taxon>Metazoa</taxon>
        <taxon>Spiralia</taxon>
        <taxon>Lophotrochozoa</taxon>
        <taxon>Mollusca</taxon>
        <taxon>Gastropoda</taxon>
        <taxon>Heterobranchia</taxon>
        <taxon>Euthyneura</taxon>
        <taxon>Panpulmonata</taxon>
        <taxon>Sacoglossa</taxon>
        <taxon>Placobranchoidea</taxon>
        <taxon>Plakobranchidae</taxon>
        <taxon>Plakobranchus</taxon>
    </lineage>
</organism>
<dbReference type="Proteomes" id="UP000735302">
    <property type="component" value="Unassembled WGS sequence"/>
</dbReference>
<proteinExistence type="predicted"/>
<evidence type="ECO:0000256" key="1">
    <source>
        <dbReference type="SAM" id="MobiDB-lite"/>
    </source>
</evidence>
<feature type="compositionally biased region" description="Basic and acidic residues" evidence="1">
    <location>
        <begin position="12"/>
        <end position="31"/>
    </location>
</feature>
<dbReference type="AlphaFoldDB" id="A0AAV4ART1"/>
<dbReference type="EMBL" id="BLXT01004061">
    <property type="protein sequence ID" value="GFO09268.1"/>
    <property type="molecule type" value="Genomic_DNA"/>
</dbReference>
<evidence type="ECO:0000313" key="3">
    <source>
        <dbReference type="Proteomes" id="UP000735302"/>
    </source>
</evidence>
<comment type="caution">
    <text evidence="2">The sequence shown here is derived from an EMBL/GenBank/DDBJ whole genome shotgun (WGS) entry which is preliminary data.</text>
</comment>
<gene>
    <name evidence="2" type="ORF">PoB_003577300</name>
</gene>
<evidence type="ECO:0000313" key="2">
    <source>
        <dbReference type="EMBL" id="GFO09268.1"/>
    </source>
</evidence>
<reference evidence="2 3" key="1">
    <citation type="journal article" date="2021" name="Elife">
        <title>Chloroplast acquisition without the gene transfer in kleptoplastic sea slugs, Plakobranchus ocellatus.</title>
        <authorList>
            <person name="Maeda T."/>
            <person name="Takahashi S."/>
            <person name="Yoshida T."/>
            <person name="Shimamura S."/>
            <person name="Takaki Y."/>
            <person name="Nagai Y."/>
            <person name="Toyoda A."/>
            <person name="Suzuki Y."/>
            <person name="Arimoto A."/>
            <person name="Ishii H."/>
            <person name="Satoh N."/>
            <person name="Nishiyama T."/>
            <person name="Hasebe M."/>
            <person name="Maruyama T."/>
            <person name="Minagawa J."/>
            <person name="Obokata J."/>
            <person name="Shigenobu S."/>
        </authorList>
    </citation>
    <scope>NUCLEOTIDE SEQUENCE [LARGE SCALE GENOMIC DNA]</scope>
</reference>
<name>A0AAV4ART1_9GAST</name>
<feature type="region of interest" description="Disordered" evidence="1">
    <location>
        <begin position="1"/>
        <end position="34"/>
    </location>
</feature>
<accession>A0AAV4ART1</accession>
<keyword evidence="3" id="KW-1185">Reference proteome</keyword>